<comment type="caution">
    <text evidence="1">The sequence shown here is derived from an EMBL/GenBank/DDBJ whole genome shotgun (WGS) entry which is preliminary data.</text>
</comment>
<sequence>MNRSLIFLSFTLIFIFSCTSISEDKLDLLNGYWEIETVEFPNGGKKEYKMNTDIEFIQLDGLKGFRKKMKPRFDGSYETSDDAEPFELISNEKVFSLHYKNDLSEWKETLTSLTADNFTVKNEDGILYHYKRFEPINIESTP</sequence>
<evidence type="ECO:0008006" key="3">
    <source>
        <dbReference type="Google" id="ProtNLM"/>
    </source>
</evidence>
<dbReference type="EMBL" id="JBHTHY010000012">
    <property type="protein sequence ID" value="MFD0798584.1"/>
    <property type="molecule type" value="Genomic_DNA"/>
</dbReference>
<protein>
    <recommendedName>
        <fullName evidence="3">Lipocalin-like domain-containing protein</fullName>
    </recommendedName>
</protein>
<evidence type="ECO:0000313" key="1">
    <source>
        <dbReference type="EMBL" id="MFD0798584.1"/>
    </source>
</evidence>
<dbReference type="Proteomes" id="UP001597012">
    <property type="component" value="Unassembled WGS sequence"/>
</dbReference>
<accession>A0ABW3B7M0</accession>
<organism evidence="1 2">
    <name type="scientific">Maribacter chungangensis</name>
    <dbReference type="NCBI Taxonomy" id="1069117"/>
    <lineage>
        <taxon>Bacteria</taxon>
        <taxon>Pseudomonadati</taxon>
        <taxon>Bacteroidota</taxon>
        <taxon>Flavobacteriia</taxon>
        <taxon>Flavobacteriales</taxon>
        <taxon>Flavobacteriaceae</taxon>
        <taxon>Maribacter</taxon>
    </lineage>
</organism>
<keyword evidence="2" id="KW-1185">Reference proteome</keyword>
<evidence type="ECO:0000313" key="2">
    <source>
        <dbReference type="Proteomes" id="UP001597012"/>
    </source>
</evidence>
<dbReference type="PROSITE" id="PS51257">
    <property type="entry name" value="PROKAR_LIPOPROTEIN"/>
    <property type="match status" value="1"/>
</dbReference>
<reference evidence="2" key="1">
    <citation type="journal article" date="2019" name="Int. J. Syst. Evol. Microbiol.">
        <title>The Global Catalogue of Microorganisms (GCM) 10K type strain sequencing project: providing services to taxonomists for standard genome sequencing and annotation.</title>
        <authorList>
            <consortium name="The Broad Institute Genomics Platform"/>
            <consortium name="The Broad Institute Genome Sequencing Center for Infectious Disease"/>
            <person name="Wu L."/>
            <person name="Ma J."/>
        </authorList>
    </citation>
    <scope>NUCLEOTIDE SEQUENCE [LARGE SCALE GENOMIC DNA]</scope>
    <source>
        <strain evidence="2">CCUG 61948</strain>
    </source>
</reference>
<dbReference type="RefSeq" id="WP_379935419.1">
    <property type="nucleotide sequence ID" value="NZ_JBHTHY010000012.1"/>
</dbReference>
<gene>
    <name evidence="1" type="ORF">ACFQZJ_14015</name>
</gene>
<proteinExistence type="predicted"/>
<name>A0ABW3B7M0_9FLAO</name>